<evidence type="ECO:0000313" key="3">
    <source>
        <dbReference type="Proteomes" id="UP000242715"/>
    </source>
</evidence>
<dbReference type="GO" id="GO:0000719">
    <property type="term" value="P:photoreactive repair"/>
    <property type="evidence" value="ECO:0007669"/>
    <property type="project" value="TreeGrafter"/>
</dbReference>
<dbReference type="Gene3D" id="3.40.50.10380">
    <property type="entry name" value="Malic enzyme, N-terminal domain"/>
    <property type="match status" value="1"/>
</dbReference>
<dbReference type="SUPFAM" id="SSF48173">
    <property type="entry name" value="Cryptochrome/photolyase FAD-binding domain"/>
    <property type="match status" value="1"/>
</dbReference>
<evidence type="ECO:0000313" key="2">
    <source>
        <dbReference type="EMBL" id="GAU46012.1"/>
    </source>
</evidence>
<evidence type="ECO:0000259" key="1">
    <source>
        <dbReference type="Pfam" id="PF00390"/>
    </source>
</evidence>
<dbReference type="GO" id="GO:0004470">
    <property type="term" value="F:malic enzyme activity"/>
    <property type="evidence" value="ECO:0007669"/>
    <property type="project" value="InterPro"/>
</dbReference>
<accession>A0A2Z6PAE1</accession>
<dbReference type="InterPro" id="IPR046346">
    <property type="entry name" value="Aminoacid_DH-like_N_sf"/>
</dbReference>
<feature type="domain" description="Malic enzyme N-terminal" evidence="1">
    <location>
        <begin position="143"/>
        <end position="179"/>
    </location>
</feature>
<dbReference type="InterPro" id="IPR012301">
    <property type="entry name" value="Malic_N_dom"/>
</dbReference>
<dbReference type="PROSITE" id="PS01083">
    <property type="entry name" value="DNA_PHOTOLYASES_2_1"/>
    <property type="match status" value="1"/>
</dbReference>
<dbReference type="PANTHER" id="PTHR10211:SF0">
    <property type="entry name" value="DEOXYRIBODIPYRIMIDINE PHOTO-LYASE"/>
    <property type="match status" value="1"/>
</dbReference>
<dbReference type="OrthoDB" id="496749at2759"/>
<dbReference type="SUPFAM" id="SSF53223">
    <property type="entry name" value="Aminoacid dehydrogenase-like, N-terminal domain"/>
    <property type="match status" value="1"/>
</dbReference>
<dbReference type="Pfam" id="PF00390">
    <property type="entry name" value="malic"/>
    <property type="match status" value="1"/>
</dbReference>
<dbReference type="Proteomes" id="UP000242715">
    <property type="component" value="Unassembled WGS sequence"/>
</dbReference>
<proteinExistence type="predicted"/>
<dbReference type="GO" id="GO:0003904">
    <property type="term" value="F:deoxyribodipyrimidine photo-lyase activity"/>
    <property type="evidence" value="ECO:0007669"/>
    <property type="project" value="TreeGrafter"/>
</dbReference>
<dbReference type="AlphaFoldDB" id="A0A2Z6PAE1"/>
<gene>
    <name evidence="2" type="ORF">TSUD_401340</name>
</gene>
<dbReference type="InterPro" id="IPR032673">
    <property type="entry name" value="DNA_photolyase_2_CS"/>
</dbReference>
<name>A0A2Z6PAE1_TRISU</name>
<reference evidence="3" key="1">
    <citation type="journal article" date="2017" name="Front. Plant Sci.">
        <title>Climate Clever Clovers: New Paradigm to Reduce the Environmental Footprint of Ruminants by Breeding Low Methanogenic Forages Utilizing Haplotype Variation.</title>
        <authorList>
            <person name="Kaur P."/>
            <person name="Appels R."/>
            <person name="Bayer P.E."/>
            <person name="Keeble-Gagnere G."/>
            <person name="Wang J."/>
            <person name="Hirakawa H."/>
            <person name="Shirasawa K."/>
            <person name="Vercoe P."/>
            <person name="Stefanova K."/>
            <person name="Durmic Z."/>
            <person name="Nichols P."/>
            <person name="Revell C."/>
            <person name="Isobe S.N."/>
            <person name="Edwards D."/>
            <person name="Erskine W."/>
        </authorList>
    </citation>
    <scope>NUCLEOTIDE SEQUENCE [LARGE SCALE GENOMIC DNA]</scope>
    <source>
        <strain evidence="3">cv. Daliak</strain>
    </source>
</reference>
<dbReference type="PANTHER" id="PTHR10211">
    <property type="entry name" value="DEOXYRIBODIPYRIMIDINE PHOTOLYASE"/>
    <property type="match status" value="1"/>
</dbReference>
<sequence>MNRSSPTEIANRIFLSGIELGESTTIEVLMGSTNGYSTKRLRSYSTDRNNPCKPTALSGLSPYLHFGQIAAQRCALEARKLRNSYPQAVDTFLEELIVRRELADNFCYYQPHYDSLQGAWEWTRGLHVGQLTELVGPSSSGKTRCLPITIDVGTNNEKLLNGEFYIGLRQKRATGKDMLEHQVQLPAADPIHNNWLLLALASLHQKEEIQSYTVPGDRSQTNAGKRMYLFGKMLAHL</sequence>
<dbReference type="GO" id="GO:0016616">
    <property type="term" value="F:oxidoreductase activity, acting on the CH-OH group of donors, NAD or NADP as acceptor"/>
    <property type="evidence" value="ECO:0007669"/>
    <property type="project" value="InterPro"/>
</dbReference>
<dbReference type="EMBL" id="DF974169">
    <property type="protein sequence ID" value="GAU46012.1"/>
    <property type="molecule type" value="Genomic_DNA"/>
</dbReference>
<protein>
    <recommendedName>
        <fullName evidence="1">Malic enzyme N-terminal domain-containing protein</fullName>
    </recommendedName>
</protein>
<dbReference type="InterPro" id="IPR052219">
    <property type="entry name" value="Photolyase_Class-2"/>
</dbReference>
<dbReference type="InterPro" id="IPR036134">
    <property type="entry name" value="Crypto/Photolyase_FAD-like_sf"/>
</dbReference>
<dbReference type="Gene3D" id="1.25.40.80">
    <property type="match status" value="1"/>
</dbReference>
<organism evidence="2 3">
    <name type="scientific">Trifolium subterraneum</name>
    <name type="common">Subterranean clover</name>
    <dbReference type="NCBI Taxonomy" id="3900"/>
    <lineage>
        <taxon>Eukaryota</taxon>
        <taxon>Viridiplantae</taxon>
        <taxon>Streptophyta</taxon>
        <taxon>Embryophyta</taxon>
        <taxon>Tracheophyta</taxon>
        <taxon>Spermatophyta</taxon>
        <taxon>Magnoliopsida</taxon>
        <taxon>eudicotyledons</taxon>
        <taxon>Gunneridae</taxon>
        <taxon>Pentapetalae</taxon>
        <taxon>rosids</taxon>
        <taxon>fabids</taxon>
        <taxon>Fabales</taxon>
        <taxon>Fabaceae</taxon>
        <taxon>Papilionoideae</taxon>
        <taxon>50 kb inversion clade</taxon>
        <taxon>NPAAA clade</taxon>
        <taxon>Hologalegina</taxon>
        <taxon>IRL clade</taxon>
        <taxon>Trifolieae</taxon>
        <taxon>Trifolium</taxon>
    </lineage>
</organism>
<dbReference type="InterPro" id="IPR037062">
    <property type="entry name" value="Malic_N_dom_sf"/>
</dbReference>
<keyword evidence="3" id="KW-1185">Reference proteome</keyword>